<evidence type="ECO:0000313" key="12">
    <source>
        <dbReference type="Proteomes" id="UP001500751"/>
    </source>
</evidence>
<dbReference type="InterPro" id="IPR035906">
    <property type="entry name" value="MetI-like_sf"/>
</dbReference>
<comment type="subcellular location">
    <subcellularLocation>
        <location evidence="1 7">Cell membrane</location>
        <topology evidence="1 7">Multi-pass membrane protein</topology>
    </subcellularLocation>
</comment>
<reference evidence="11 12" key="1">
    <citation type="journal article" date="2019" name="Int. J. Syst. Evol. Microbiol.">
        <title>The Global Catalogue of Microorganisms (GCM) 10K type strain sequencing project: providing services to taxonomists for standard genome sequencing and annotation.</title>
        <authorList>
            <consortium name="The Broad Institute Genomics Platform"/>
            <consortium name="The Broad Institute Genome Sequencing Center for Infectious Disease"/>
            <person name="Wu L."/>
            <person name="Ma J."/>
        </authorList>
    </citation>
    <scope>NUCLEOTIDE SEQUENCE [LARGE SCALE GENOMIC DNA]</scope>
    <source>
        <strain evidence="11 12">JCM 16014</strain>
    </source>
</reference>
<dbReference type="PANTHER" id="PTHR43386">
    <property type="entry name" value="OLIGOPEPTIDE TRANSPORT SYSTEM PERMEASE PROTEIN APPC"/>
    <property type="match status" value="1"/>
</dbReference>
<keyword evidence="9" id="KW-0732">Signal</keyword>
<dbReference type="Gene3D" id="1.10.3720.10">
    <property type="entry name" value="MetI-like"/>
    <property type="match status" value="1"/>
</dbReference>
<feature type="domain" description="ABC transmembrane type-1" evidence="10">
    <location>
        <begin position="65"/>
        <end position="254"/>
    </location>
</feature>
<comment type="caution">
    <text evidence="11">The sequence shown here is derived from an EMBL/GenBank/DDBJ whole genome shotgun (WGS) entry which is preliminary data.</text>
</comment>
<dbReference type="PROSITE" id="PS50928">
    <property type="entry name" value="ABC_TM1"/>
    <property type="match status" value="1"/>
</dbReference>
<evidence type="ECO:0000256" key="3">
    <source>
        <dbReference type="ARBA" id="ARBA00022475"/>
    </source>
</evidence>
<dbReference type="Pfam" id="PF00528">
    <property type="entry name" value="BPD_transp_1"/>
    <property type="match status" value="1"/>
</dbReference>
<feature type="compositionally biased region" description="Polar residues" evidence="8">
    <location>
        <begin position="300"/>
        <end position="313"/>
    </location>
</feature>
<dbReference type="EMBL" id="BAAAQN010000057">
    <property type="protein sequence ID" value="GAA2053627.1"/>
    <property type="molecule type" value="Genomic_DNA"/>
</dbReference>
<evidence type="ECO:0000256" key="9">
    <source>
        <dbReference type="SAM" id="SignalP"/>
    </source>
</evidence>
<keyword evidence="3" id="KW-1003">Cell membrane</keyword>
<name>A0ABN2V6L6_9ACTN</name>
<dbReference type="InterPro" id="IPR050366">
    <property type="entry name" value="BP-dependent_transpt_permease"/>
</dbReference>
<proteinExistence type="inferred from homology"/>
<evidence type="ECO:0000313" key="11">
    <source>
        <dbReference type="EMBL" id="GAA2053627.1"/>
    </source>
</evidence>
<feature type="region of interest" description="Disordered" evidence="8">
    <location>
        <begin position="284"/>
        <end position="330"/>
    </location>
</feature>
<gene>
    <name evidence="11" type="ORF">GCM10009839_71920</name>
</gene>
<keyword evidence="12" id="KW-1185">Reference proteome</keyword>
<evidence type="ECO:0000256" key="5">
    <source>
        <dbReference type="ARBA" id="ARBA00022989"/>
    </source>
</evidence>
<dbReference type="RefSeq" id="WP_344670172.1">
    <property type="nucleotide sequence ID" value="NZ_BAAAQN010000057.1"/>
</dbReference>
<feature type="transmembrane region" description="Helical" evidence="7">
    <location>
        <begin position="236"/>
        <end position="255"/>
    </location>
</feature>
<evidence type="ECO:0000259" key="10">
    <source>
        <dbReference type="PROSITE" id="PS50928"/>
    </source>
</evidence>
<feature type="transmembrane region" description="Helical" evidence="7">
    <location>
        <begin position="178"/>
        <end position="199"/>
    </location>
</feature>
<evidence type="ECO:0000256" key="7">
    <source>
        <dbReference type="RuleBase" id="RU363032"/>
    </source>
</evidence>
<keyword evidence="2 7" id="KW-0813">Transport</keyword>
<feature type="signal peptide" evidence="9">
    <location>
        <begin position="1"/>
        <end position="22"/>
    </location>
</feature>
<keyword evidence="6 7" id="KW-0472">Membrane</keyword>
<feature type="transmembrane region" description="Helical" evidence="7">
    <location>
        <begin position="130"/>
        <end position="147"/>
    </location>
</feature>
<accession>A0ABN2V6L6</accession>
<keyword evidence="5 7" id="KW-1133">Transmembrane helix</keyword>
<comment type="similarity">
    <text evidence="7">Belongs to the binding-protein-dependent transport system permease family.</text>
</comment>
<feature type="transmembrane region" description="Helical" evidence="7">
    <location>
        <begin position="104"/>
        <end position="124"/>
    </location>
</feature>
<organism evidence="11 12">
    <name type="scientific">Catenulispora yoronensis</name>
    <dbReference type="NCBI Taxonomy" id="450799"/>
    <lineage>
        <taxon>Bacteria</taxon>
        <taxon>Bacillati</taxon>
        <taxon>Actinomycetota</taxon>
        <taxon>Actinomycetes</taxon>
        <taxon>Catenulisporales</taxon>
        <taxon>Catenulisporaceae</taxon>
        <taxon>Catenulispora</taxon>
    </lineage>
</organism>
<dbReference type="InterPro" id="IPR000515">
    <property type="entry name" value="MetI-like"/>
</dbReference>
<sequence>MGPSGTAAALFLLVMVMAAVFASVLAPADPNTGSLLDNYQGSSADHLLGTDGIGRDILSRLIYGARTSLLGPALVVGVSIAVGIPLALLGAWYGGMVDATVARLLDLVYALPGLLLAVLTVALFGPGMTPAVVALSIAYVPFLSRIVRAAARQQRVSPYVDALTVQGFSVFRISVRHILRNIGPVVLGQAAIAFGYALLDLASLSYLGLAVQAPTADWGVMVSDTDALLKGYSMPVFLPGVLIVGSVLSLTVLGARISGERPERHPVFGRVFGHRFGQAFGRSGGGGVGRAVGSEDGHTVGSQDSHAVGSQDSHAVGAESERGQADASSA</sequence>
<dbReference type="PANTHER" id="PTHR43386:SF1">
    <property type="entry name" value="D,D-DIPEPTIDE TRANSPORT SYSTEM PERMEASE PROTEIN DDPC-RELATED"/>
    <property type="match status" value="1"/>
</dbReference>
<evidence type="ECO:0000256" key="6">
    <source>
        <dbReference type="ARBA" id="ARBA00023136"/>
    </source>
</evidence>
<evidence type="ECO:0000256" key="2">
    <source>
        <dbReference type="ARBA" id="ARBA00022448"/>
    </source>
</evidence>
<dbReference type="CDD" id="cd06261">
    <property type="entry name" value="TM_PBP2"/>
    <property type="match status" value="1"/>
</dbReference>
<feature type="chain" id="PRO_5046804761" description="ABC transmembrane type-1 domain-containing protein" evidence="9">
    <location>
        <begin position="23"/>
        <end position="330"/>
    </location>
</feature>
<dbReference type="SUPFAM" id="SSF161098">
    <property type="entry name" value="MetI-like"/>
    <property type="match status" value="1"/>
</dbReference>
<evidence type="ECO:0000256" key="1">
    <source>
        <dbReference type="ARBA" id="ARBA00004651"/>
    </source>
</evidence>
<feature type="transmembrane region" description="Helical" evidence="7">
    <location>
        <begin position="69"/>
        <end position="92"/>
    </location>
</feature>
<evidence type="ECO:0000256" key="8">
    <source>
        <dbReference type="SAM" id="MobiDB-lite"/>
    </source>
</evidence>
<dbReference type="Proteomes" id="UP001500751">
    <property type="component" value="Unassembled WGS sequence"/>
</dbReference>
<protein>
    <recommendedName>
        <fullName evidence="10">ABC transmembrane type-1 domain-containing protein</fullName>
    </recommendedName>
</protein>
<keyword evidence="4 7" id="KW-0812">Transmembrane</keyword>
<evidence type="ECO:0000256" key="4">
    <source>
        <dbReference type="ARBA" id="ARBA00022692"/>
    </source>
</evidence>